<dbReference type="Gene3D" id="3.30.760.10">
    <property type="entry name" value="RNA Cap, Translation Initiation Factor Eif4e"/>
    <property type="match status" value="1"/>
</dbReference>
<evidence type="ECO:0000313" key="9">
    <source>
        <dbReference type="Proteomes" id="UP000008312"/>
    </source>
</evidence>
<evidence type="ECO:0000313" key="7">
    <source>
        <dbReference type="EMBL" id="CBK22821.2"/>
    </source>
</evidence>
<dbReference type="GeneID" id="24919588"/>
<evidence type="ECO:0000256" key="1">
    <source>
        <dbReference type="ARBA" id="ARBA00009860"/>
    </source>
</evidence>
<dbReference type="OMA" id="RIEVWFS"/>
<proteinExistence type="inferred from homology"/>
<evidence type="ECO:0000313" key="8">
    <source>
        <dbReference type="EMBL" id="CBK22828.2"/>
    </source>
</evidence>
<dbReference type="SUPFAM" id="SSF55418">
    <property type="entry name" value="eIF4e-like"/>
    <property type="match status" value="1"/>
</dbReference>
<dbReference type="GO" id="GO:0003743">
    <property type="term" value="F:translation initiation factor activity"/>
    <property type="evidence" value="ECO:0007669"/>
    <property type="project" value="UniProtKB-KW"/>
</dbReference>
<dbReference type="OrthoDB" id="590761at2759"/>
<reference evidence="7" key="1">
    <citation type="submission" date="2010-02" db="EMBL/GenBank/DDBJ databases">
        <title>Sequencing and annotation of the Blastocystis hominis genome.</title>
        <authorList>
            <person name="Wincker P."/>
        </authorList>
    </citation>
    <scope>NUCLEOTIDE SEQUENCE</scope>
    <source>
        <strain evidence="7">Singapore isolate B</strain>
    </source>
</reference>
<protein>
    <recommendedName>
        <fullName evidence="10">Eukaryotic translation initiation factor 4E</fullName>
    </recommendedName>
</protein>
<name>D8M432_BLAHO</name>
<evidence type="ECO:0008006" key="10">
    <source>
        <dbReference type="Google" id="ProtNLM"/>
    </source>
</evidence>
<accession>D8M432</accession>
<evidence type="ECO:0000256" key="2">
    <source>
        <dbReference type="ARBA" id="ARBA00022540"/>
    </source>
</evidence>
<dbReference type="GO" id="GO:0006417">
    <property type="term" value="P:regulation of translation"/>
    <property type="evidence" value="ECO:0007669"/>
    <property type="project" value="UniProtKB-KW"/>
</dbReference>
<keyword evidence="9" id="KW-1185">Reference proteome</keyword>
<dbReference type="GO" id="GO:0000340">
    <property type="term" value="F:RNA 7-methylguanosine cap binding"/>
    <property type="evidence" value="ECO:0007669"/>
    <property type="project" value="TreeGrafter"/>
</dbReference>
<evidence type="ECO:0000256" key="5">
    <source>
        <dbReference type="ARBA" id="ARBA00022917"/>
    </source>
</evidence>
<keyword evidence="3" id="KW-0810">Translation regulation</keyword>
<keyword evidence="4 6" id="KW-0694">RNA-binding</keyword>
<dbReference type="EMBL" id="FN668651">
    <property type="protein sequence ID" value="CBK22828.2"/>
    <property type="molecule type" value="Genomic_DNA"/>
</dbReference>
<evidence type="ECO:0000256" key="3">
    <source>
        <dbReference type="ARBA" id="ARBA00022845"/>
    </source>
</evidence>
<dbReference type="GeneID" id="24919581"/>
<dbReference type="EMBL" id="FN668651">
    <property type="protein sequence ID" value="CBK22821.2"/>
    <property type="molecule type" value="Genomic_DNA"/>
</dbReference>
<comment type="similarity">
    <text evidence="1 6">Belongs to the eukaryotic initiation factor 4E family.</text>
</comment>
<dbReference type="InterPro" id="IPR023398">
    <property type="entry name" value="TIF_eIF4e-like"/>
</dbReference>
<evidence type="ECO:0000256" key="6">
    <source>
        <dbReference type="RuleBase" id="RU004374"/>
    </source>
</evidence>
<keyword evidence="2 6" id="KW-0396">Initiation factor</keyword>
<dbReference type="Pfam" id="PF01652">
    <property type="entry name" value="IF4E"/>
    <property type="match status" value="1"/>
</dbReference>
<dbReference type="RefSeq" id="XP_012896869.1">
    <property type="nucleotide sequence ID" value="XM_013041415.1"/>
</dbReference>
<dbReference type="PANTHER" id="PTHR11960">
    <property type="entry name" value="EUKARYOTIC TRANSLATION INITIATION FACTOR 4E RELATED"/>
    <property type="match status" value="1"/>
</dbReference>
<dbReference type="AlphaFoldDB" id="D8M432"/>
<dbReference type="Proteomes" id="UP000008312">
    <property type="component" value="Unassembled WGS sequence"/>
</dbReference>
<dbReference type="InterPro" id="IPR001040">
    <property type="entry name" value="TIF_eIF_4E"/>
</dbReference>
<dbReference type="FunCoup" id="D8M432">
    <property type="interactions" value="85"/>
</dbReference>
<organism evidence="7">
    <name type="scientific">Blastocystis hominis</name>
    <dbReference type="NCBI Taxonomy" id="12968"/>
    <lineage>
        <taxon>Eukaryota</taxon>
        <taxon>Sar</taxon>
        <taxon>Stramenopiles</taxon>
        <taxon>Bigyra</taxon>
        <taxon>Opalozoa</taxon>
        <taxon>Opalinata</taxon>
        <taxon>Blastocystidae</taxon>
        <taxon>Blastocystis</taxon>
    </lineage>
</organism>
<dbReference type="RefSeq" id="XP_012896876.1">
    <property type="nucleotide sequence ID" value="XM_013041422.1"/>
</dbReference>
<sequence length="212" mass="25030">MADTAEELHLLQNTWVISEQYQQEEKADKARDYESSFEKICSFNTIEDFWGYWNKLPRISDVFFDGNEKIVIRNDERNPGEGSRKYKIQSQCLFKEGVEPKYEDAQNRRGGNMRVLFGKEDHAKLSDVWETVVLSLIGESLDDGDNITGARVVDKSVPYKKQINHRIEIWFREWNDEGFRNVLKERVEGILRDNGLEGREISFYQNDYSKWK</sequence>
<gene>
    <name evidence="7" type="ORF">GSBLH_T00002410001</name>
    <name evidence="8" type="ORF">GSBLH_T00002417001</name>
</gene>
<dbReference type="PANTHER" id="PTHR11960:SF8">
    <property type="entry name" value="EUKARYOTIC TRANSLATION INITIATION FACTOR 4E1-RELATED"/>
    <property type="match status" value="1"/>
</dbReference>
<evidence type="ECO:0000256" key="4">
    <source>
        <dbReference type="ARBA" id="ARBA00022884"/>
    </source>
</evidence>
<keyword evidence="5 6" id="KW-0648">Protein biosynthesis</keyword>
<dbReference type="InParanoid" id="D8M432"/>
<dbReference type="GO" id="GO:0016281">
    <property type="term" value="C:eukaryotic translation initiation factor 4F complex"/>
    <property type="evidence" value="ECO:0007669"/>
    <property type="project" value="TreeGrafter"/>
</dbReference>